<dbReference type="EMBL" id="FRBI01000005">
    <property type="protein sequence ID" value="SHL67344.1"/>
    <property type="molecule type" value="Genomic_DNA"/>
</dbReference>
<reference evidence="1 2" key="1">
    <citation type="submission" date="2016-11" db="EMBL/GenBank/DDBJ databases">
        <authorList>
            <person name="Jaros S."/>
            <person name="Januszkiewicz K."/>
            <person name="Wedrychowicz H."/>
        </authorList>
    </citation>
    <scope>NUCLEOTIDE SEQUENCE [LARGE SCALE GENOMIC DNA]</scope>
    <source>
        <strain evidence="1 2">CGMCC 4.2025</strain>
    </source>
</reference>
<evidence type="ECO:0000313" key="2">
    <source>
        <dbReference type="Proteomes" id="UP000184111"/>
    </source>
</evidence>
<protein>
    <submittedName>
        <fullName evidence="1">Uncharacterized protein</fullName>
    </submittedName>
</protein>
<dbReference type="RefSeq" id="WP_073496661.1">
    <property type="nucleotide sequence ID" value="NZ_FRBI01000005.1"/>
</dbReference>
<sequence length="132" mass="14650">MDLDHGHLDAQDELAVRASVSLETFADFPHVSAPGLPDYWEDSYLPFYTRRGRPIERGRTVVTGADDLITMVGMGEVVHGFPSHVTRYWGMPNIWWLPVLDMPPLAFARCGEPMPKPTSSAHSPLPFAISAC</sequence>
<organism evidence="1 2">
    <name type="scientific">Actinacidiphila paucisporea</name>
    <dbReference type="NCBI Taxonomy" id="310782"/>
    <lineage>
        <taxon>Bacteria</taxon>
        <taxon>Bacillati</taxon>
        <taxon>Actinomycetota</taxon>
        <taxon>Actinomycetes</taxon>
        <taxon>Kitasatosporales</taxon>
        <taxon>Streptomycetaceae</taxon>
        <taxon>Actinacidiphila</taxon>
    </lineage>
</organism>
<dbReference type="STRING" id="310782.SAMN05216499_105258"/>
<accession>A0A1M7CJG3</accession>
<dbReference type="OrthoDB" id="79118at2"/>
<keyword evidence="2" id="KW-1185">Reference proteome</keyword>
<dbReference type="Proteomes" id="UP000184111">
    <property type="component" value="Unassembled WGS sequence"/>
</dbReference>
<evidence type="ECO:0000313" key="1">
    <source>
        <dbReference type="EMBL" id="SHL67344.1"/>
    </source>
</evidence>
<name>A0A1M7CJG3_9ACTN</name>
<gene>
    <name evidence="1" type="ORF">SAMN05216499_105258</name>
</gene>
<dbReference type="AlphaFoldDB" id="A0A1M7CJG3"/>
<proteinExistence type="predicted"/>